<keyword evidence="2" id="KW-0547">Nucleotide-binding</keyword>
<dbReference type="EMBL" id="CP020370">
    <property type="protein sequence ID" value="AUB81933.1"/>
    <property type="molecule type" value="Genomic_DNA"/>
</dbReference>
<evidence type="ECO:0000256" key="1">
    <source>
        <dbReference type="ARBA" id="ARBA00004370"/>
    </source>
</evidence>
<gene>
    <name evidence="8" type="ORF">THSYN_13840</name>
</gene>
<evidence type="ECO:0000256" key="4">
    <source>
        <dbReference type="ARBA" id="ARBA00023134"/>
    </source>
</evidence>
<dbReference type="AlphaFoldDB" id="A0A2K8U8N5"/>
<dbReference type="Proteomes" id="UP000232638">
    <property type="component" value="Chromosome"/>
</dbReference>
<dbReference type="GO" id="GO:0008053">
    <property type="term" value="P:mitochondrial fusion"/>
    <property type="evidence" value="ECO:0007669"/>
    <property type="project" value="TreeGrafter"/>
</dbReference>
<keyword evidence="4" id="KW-0342">GTP-binding</keyword>
<keyword evidence="9" id="KW-1185">Reference proteome</keyword>
<evidence type="ECO:0000313" key="9">
    <source>
        <dbReference type="Proteomes" id="UP000232638"/>
    </source>
</evidence>
<dbReference type="GO" id="GO:0005525">
    <property type="term" value="F:GTP binding"/>
    <property type="evidence" value="ECO:0007669"/>
    <property type="project" value="UniProtKB-KW"/>
</dbReference>
<dbReference type="InterPro" id="IPR027417">
    <property type="entry name" value="P-loop_NTPase"/>
</dbReference>
<evidence type="ECO:0000256" key="6">
    <source>
        <dbReference type="SAM" id="Phobius"/>
    </source>
</evidence>
<organism evidence="8 9">
    <name type="scientific">Candidatus Thiodictyon syntrophicum</name>
    <dbReference type="NCBI Taxonomy" id="1166950"/>
    <lineage>
        <taxon>Bacteria</taxon>
        <taxon>Pseudomonadati</taxon>
        <taxon>Pseudomonadota</taxon>
        <taxon>Gammaproteobacteria</taxon>
        <taxon>Chromatiales</taxon>
        <taxon>Chromatiaceae</taxon>
        <taxon>Thiodictyon</taxon>
    </lineage>
</organism>
<feature type="transmembrane region" description="Helical" evidence="6">
    <location>
        <begin position="383"/>
        <end position="403"/>
    </location>
</feature>
<reference evidence="8 9" key="1">
    <citation type="submission" date="2017-03" db="EMBL/GenBank/DDBJ databases">
        <title>Complete genome sequence of Candidatus 'Thiodictyon syntrophicum' sp. nov. strain Cad16T, a photolithoautotroph purple sulfur bacterium isolated from an alpine meromictic lake.</title>
        <authorList>
            <person name="Luedin S.M."/>
            <person name="Pothier J.F."/>
            <person name="Danza F."/>
            <person name="Storelli N."/>
            <person name="Wittwer M."/>
            <person name="Tonolla M."/>
        </authorList>
    </citation>
    <scope>NUCLEOTIDE SEQUENCE [LARGE SCALE GENOMIC DNA]</scope>
    <source>
        <strain evidence="8 9">Cad16T</strain>
    </source>
</reference>
<dbReference type="Pfam" id="PF00350">
    <property type="entry name" value="Dynamin_N"/>
    <property type="match status" value="1"/>
</dbReference>
<dbReference type="OrthoDB" id="8541181at2"/>
<sequence>MPSEEVVSQRLINLERHLEQENPVLLSAVQSFRELDKVAHAMGLLPTGESYATQIPWWPLISVLGTFSSGKSTFINHYLGQKVQRTGNQAVDDRFTVICYSRAATTQALPGVALDADPRFPLYRISSSINQVASGEGARIDAYLQLKACPSEVLRGKILIDSPGFDADKQRTATLRIVDHIIDLSDLVLVFFDARHPEPGAMRDTLHHLVGKTIHRADPGKFMFILNQIDMTAREDNPEDVVAAWQRALGEEGLTAGRFYTIYCPEAASPIEEPALRRRYESKRDTDLAEIHGRMHSVEVERAYRIVGALDKTANDIGEGAAPILTQALSRWRRRVLTADAILLAIVGVMFLFWSIGAGHWQGLTYDPPWYTVLEQVSWGPKALFGILAGLALAAHFGIRRLATKGLVDWVRLRAAASNVEGNLAGAFAYNTTPWRTVLAATPAGWGPEARRRVEQVLQNCDAYVQTLNDRFTNPSGSESPFGPQG</sequence>
<dbReference type="PANTHER" id="PTHR10465">
    <property type="entry name" value="TRANSMEMBRANE GTPASE FZO1"/>
    <property type="match status" value="1"/>
</dbReference>
<feature type="domain" description="Dynamin N-terminal" evidence="7">
    <location>
        <begin position="61"/>
        <end position="228"/>
    </location>
</feature>
<keyword evidence="6" id="KW-0812">Transmembrane</keyword>
<evidence type="ECO:0000256" key="3">
    <source>
        <dbReference type="ARBA" id="ARBA00022801"/>
    </source>
</evidence>
<comment type="subcellular location">
    <subcellularLocation>
        <location evidence="1">Membrane</location>
    </subcellularLocation>
</comment>
<name>A0A2K8U8N5_9GAMM</name>
<evidence type="ECO:0000256" key="2">
    <source>
        <dbReference type="ARBA" id="ARBA00022741"/>
    </source>
</evidence>
<proteinExistence type="predicted"/>
<dbReference type="InterPro" id="IPR045063">
    <property type="entry name" value="Dynamin_N"/>
</dbReference>
<evidence type="ECO:0000313" key="8">
    <source>
        <dbReference type="EMBL" id="AUB81933.1"/>
    </source>
</evidence>
<dbReference type="GO" id="GO:0016020">
    <property type="term" value="C:membrane"/>
    <property type="evidence" value="ECO:0007669"/>
    <property type="project" value="UniProtKB-SubCell"/>
</dbReference>
<keyword evidence="6" id="KW-1133">Transmembrane helix</keyword>
<dbReference type="PANTHER" id="PTHR10465:SF0">
    <property type="entry name" value="SARCALUMENIN"/>
    <property type="match status" value="1"/>
</dbReference>
<keyword evidence="5 6" id="KW-0472">Membrane</keyword>
<dbReference type="GO" id="GO:0003924">
    <property type="term" value="F:GTPase activity"/>
    <property type="evidence" value="ECO:0007669"/>
    <property type="project" value="InterPro"/>
</dbReference>
<accession>A0A2K8U8N5</accession>
<evidence type="ECO:0000256" key="5">
    <source>
        <dbReference type="ARBA" id="ARBA00023136"/>
    </source>
</evidence>
<evidence type="ECO:0000259" key="7">
    <source>
        <dbReference type="Pfam" id="PF00350"/>
    </source>
</evidence>
<dbReference type="InterPro" id="IPR027094">
    <property type="entry name" value="Mitofusin_fam"/>
</dbReference>
<keyword evidence="3" id="KW-0378">Hydrolase</keyword>
<dbReference type="SUPFAM" id="SSF52540">
    <property type="entry name" value="P-loop containing nucleoside triphosphate hydrolases"/>
    <property type="match status" value="1"/>
</dbReference>
<dbReference type="Gene3D" id="3.40.50.300">
    <property type="entry name" value="P-loop containing nucleotide triphosphate hydrolases"/>
    <property type="match status" value="1"/>
</dbReference>
<dbReference type="KEGG" id="tsy:THSYN_13840"/>
<feature type="transmembrane region" description="Helical" evidence="6">
    <location>
        <begin position="341"/>
        <end position="363"/>
    </location>
</feature>
<protein>
    <submittedName>
        <fullName evidence="8">Dynamin family protein</fullName>
    </submittedName>
</protein>
<dbReference type="RefSeq" id="WP_100919685.1">
    <property type="nucleotide sequence ID" value="NZ_CP020370.1"/>
</dbReference>